<dbReference type="Pfam" id="PF01619">
    <property type="entry name" value="Pro_dh"/>
    <property type="match status" value="1"/>
</dbReference>
<comment type="caution">
    <text evidence="3">The sequence shown here is derived from an EMBL/GenBank/DDBJ whole genome shotgun (WGS) entry which is preliminary data.</text>
</comment>
<dbReference type="PANTHER" id="PTHR13914:SF0">
    <property type="entry name" value="PROLINE DEHYDROGENASE 1, MITOCHONDRIAL"/>
    <property type="match status" value="1"/>
</dbReference>
<dbReference type="OrthoDB" id="1401444at2"/>
<dbReference type="PANTHER" id="PTHR13914">
    <property type="entry name" value="PROLINE OXIDASE"/>
    <property type="match status" value="1"/>
</dbReference>
<dbReference type="Proteomes" id="UP000032361">
    <property type="component" value="Unassembled WGS sequence"/>
</dbReference>
<protein>
    <submittedName>
        <fullName evidence="3">Proline dehydrogenase</fullName>
    </submittedName>
</protein>
<dbReference type="EMBL" id="JTDV01000005">
    <property type="protein sequence ID" value="KJD32908.1"/>
    <property type="molecule type" value="Genomic_DNA"/>
</dbReference>
<dbReference type="PATRIC" id="fig|1382798.3.peg.2941"/>
<evidence type="ECO:0000259" key="2">
    <source>
        <dbReference type="Pfam" id="PF01619"/>
    </source>
</evidence>
<evidence type="ECO:0000256" key="1">
    <source>
        <dbReference type="ARBA" id="ARBA00023002"/>
    </source>
</evidence>
<dbReference type="InterPro" id="IPR029041">
    <property type="entry name" value="FAD-linked_oxidoreductase-like"/>
</dbReference>
<accession>A0A0D7W2H5</accession>
<dbReference type="GO" id="GO:0071949">
    <property type="term" value="F:FAD binding"/>
    <property type="evidence" value="ECO:0007669"/>
    <property type="project" value="TreeGrafter"/>
</dbReference>
<evidence type="ECO:0000313" key="3">
    <source>
        <dbReference type="EMBL" id="KJD32908.1"/>
    </source>
</evidence>
<dbReference type="InterPro" id="IPR002872">
    <property type="entry name" value="Proline_DH_dom"/>
</dbReference>
<gene>
    <name evidence="3" type="ORF">PK35_07990</name>
</gene>
<dbReference type="Gene3D" id="3.20.20.220">
    <property type="match status" value="1"/>
</dbReference>
<evidence type="ECO:0000313" key="4">
    <source>
        <dbReference type="Proteomes" id="UP000032361"/>
    </source>
</evidence>
<proteinExistence type="predicted"/>
<keyword evidence="1" id="KW-0560">Oxidoreductase</keyword>
<dbReference type="GO" id="GO:0004657">
    <property type="term" value="F:proline dehydrogenase activity"/>
    <property type="evidence" value="ECO:0007669"/>
    <property type="project" value="InterPro"/>
</dbReference>
<sequence>MNTDLIFNNTEIAFALKNDSELERAYFLFKMISIEPLVKIGTAATNFALKAHLPIEGLIRSTVFDHFCGGVNEEDCLPVIEKMYTKGVSSVLDYSVEGKANEKEFDAARDKIIKIIEFGKDNKAMPIAVFKPTGFGRFYLYEKLGEGKTLTVEEQVEWQRVVQRFDAVCKVAKACDVTVLIDAEESWMQTAADDLVTQMMQKYNTDKPIVFNTVQMYRHDRLDFLEEEFKKAKSGNYFLGYKLVRGAYMEKENDRAEARGYNTPICESKFATDQNFNAGLHFIMNNLETIHLFAGTHNEDSSYLLMRLMQEKGLDNNDYRVWFGQLYGMSDHISFNLAAQGYNVAKYVPFGPVKDVMPYLIRRAEENTSVAGQTGRELALLGREKRRRKV</sequence>
<name>A0A0D7W2H5_9FLAO</name>
<dbReference type="SUPFAM" id="SSF51730">
    <property type="entry name" value="FAD-linked oxidoreductase"/>
    <property type="match status" value="1"/>
</dbReference>
<dbReference type="InterPro" id="IPR015659">
    <property type="entry name" value="Proline_oxidase"/>
</dbReference>
<dbReference type="AlphaFoldDB" id="A0A0D7W2H5"/>
<dbReference type="STRING" id="1382798.PK35_07990"/>
<reference evidence="3 4" key="1">
    <citation type="journal article" date="2015" name="Antonie Van Leeuwenhoek">
        <title>Tamlana nanhaiensis sp. nov., isolated from surface seawater collected from the South China Sea.</title>
        <authorList>
            <person name="Liu X."/>
            <person name="Lai Q."/>
            <person name="Du Y."/>
            <person name="Li G."/>
            <person name="Sun F."/>
            <person name="Shao Z."/>
        </authorList>
    </citation>
    <scope>NUCLEOTIDE SEQUENCE [LARGE SCALE GENOMIC DNA]</scope>
    <source>
        <strain evidence="3 4">FHC16</strain>
    </source>
</reference>
<keyword evidence="4" id="KW-1185">Reference proteome</keyword>
<dbReference type="GO" id="GO:0010133">
    <property type="term" value="P:L-proline catabolic process to L-glutamate"/>
    <property type="evidence" value="ECO:0007669"/>
    <property type="project" value="TreeGrafter"/>
</dbReference>
<organism evidence="3 4">
    <name type="scientific">Neotamlana nanhaiensis</name>
    <dbReference type="NCBI Taxonomy" id="1382798"/>
    <lineage>
        <taxon>Bacteria</taxon>
        <taxon>Pseudomonadati</taxon>
        <taxon>Bacteroidota</taxon>
        <taxon>Flavobacteriia</taxon>
        <taxon>Flavobacteriales</taxon>
        <taxon>Flavobacteriaceae</taxon>
        <taxon>Neotamlana</taxon>
    </lineage>
</organism>
<dbReference type="RefSeq" id="WP_044626181.1">
    <property type="nucleotide sequence ID" value="NZ_JTDV01000005.1"/>
</dbReference>
<feature type="domain" description="Proline dehydrogenase" evidence="2">
    <location>
        <begin position="78"/>
        <end position="374"/>
    </location>
</feature>